<gene>
    <name evidence="10" type="ORF">AUK42_07725</name>
    <name evidence="11" type="ORF">COZ07_06415</name>
</gene>
<accession>A0A1J5G2N4</accession>
<dbReference type="Pfam" id="PF02687">
    <property type="entry name" value="FtsX"/>
    <property type="match status" value="1"/>
</dbReference>
<feature type="transmembrane region" description="Helical" evidence="7">
    <location>
        <begin position="377"/>
        <end position="401"/>
    </location>
</feature>
<dbReference type="GO" id="GO:0098797">
    <property type="term" value="C:plasma membrane protein complex"/>
    <property type="evidence" value="ECO:0007669"/>
    <property type="project" value="TreeGrafter"/>
</dbReference>
<sequence length="412" mass="45470">MFSFKLGLKNLTRQKRRNVITIMVIAFAFFGYLFMDSVMGGMEEMSFSNIKNYDTGNIQVAYPEYWEDREKLPLENLIYLNQDIVDSIKNMDGILGVSPELRFKANLNNGIDETVVLGLGISPEQYNEVFATQNYIIEGSMFSPGESKAVIGVKLAELMDLKINDYITLLVRTKEDTFNTIDVEITGLLNTPNPMINNGVVFVPLDIAQQALNVDNGFSLLALKTASGDEDKIGKVLMDSFKDKDLELQAYSWRESAESIIALSTAKKGGIGTILLVVLLIGMIGIINNVILSALERTGEIGMMKALGMREWEIVFVFMVEATGIGILGGLAGCLIGFAGVGLMAKYGFGFNVMGIDISEYGIPILDKIYGTWNYPAFSFLFILSVTVALLSSIVPAYWAAHKDPVKAIYHR</sequence>
<reference evidence="11 13" key="2">
    <citation type="submission" date="2017-09" db="EMBL/GenBank/DDBJ databases">
        <title>Depth-based differentiation of microbial function through sediment-hosted aquifers and enrichment of novel symbionts in the deep terrestrial subsurface.</title>
        <authorList>
            <person name="Probst A.J."/>
            <person name="Ladd B."/>
            <person name="Jarett J.K."/>
            <person name="Geller-Mcgrath D.E."/>
            <person name="Sieber C.M."/>
            <person name="Emerson J.B."/>
            <person name="Anantharaman K."/>
            <person name="Thomas B.C."/>
            <person name="Malmstrom R."/>
            <person name="Stieglmeier M."/>
            <person name="Klingl A."/>
            <person name="Woyke T."/>
            <person name="Ryan C.M."/>
            <person name="Banfield J.F."/>
        </authorList>
    </citation>
    <scope>NUCLEOTIDE SEQUENCE [LARGE SCALE GENOMIC DNA]</scope>
    <source>
        <strain evidence="11">CG_4_10_14_3_um_filter_34_13</strain>
    </source>
</reference>
<keyword evidence="3" id="KW-1003">Cell membrane</keyword>
<evidence type="ECO:0000313" key="11">
    <source>
        <dbReference type="EMBL" id="PIY32240.1"/>
    </source>
</evidence>
<dbReference type="EMBL" id="MNYY01000149">
    <property type="protein sequence ID" value="OIP66849.1"/>
    <property type="molecule type" value="Genomic_DNA"/>
</dbReference>
<protein>
    <submittedName>
        <fullName evidence="10">Uncharacterized protein</fullName>
    </submittedName>
</protein>
<dbReference type="Proteomes" id="UP000230646">
    <property type="component" value="Unassembled WGS sequence"/>
</dbReference>
<dbReference type="InterPro" id="IPR051447">
    <property type="entry name" value="Lipoprotein-release_system"/>
</dbReference>
<dbReference type="EMBL" id="PFKO01000244">
    <property type="protein sequence ID" value="PIY32240.1"/>
    <property type="molecule type" value="Genomic_DNA"/>
</dbReference>
<feature type="transmembrane region" description="Helical" evidence="7">
    <location>
        <begin position="274"/>
        <end position="295"/>
    </location>
</feature>
<dbReference type="InterPro" id="IPR025857">
    <property type="entry name" value="MacB_PCD"/>
</dbReference>
<dbReference type="GO" id="GO:0044874">
    <property type="term" value="P:lipoprotein localization to outer membrane"/>
    <property type="evidence" value="ECO:0007669"/>
    <property type="project" value="TreeGrafter"/>
</dbReference>
<evidence type="ECO:0000313" key="13">
    <source>
        <dbReference type="Proteomes" id="UP000230646"/>
    </source>
</evidence>
<dbReference type="STRING" id="1805029.AUK42_07725"/>
<comment type="caution">
    <text evidence="10">The sequence shown here is derived from an EMBL/GenBank/DDBJ whole genome shotgun (WGS) entry which is preliminary data.</text>
</comment>
<keyword evidence="6 7" id="KW-0472">Membrane</keyword>
<feature type="transmembrane region" description="Helical" evidence="7">
    <location>
        <begin position="20"/>
        <end position="42"/>
    </location>
</feature>
<accession>A0A2M7PNN4</accession>
<evidence type="ECO:0000256" key="4">
    <source>
        <dbReference type="ARBA" id="ARBA00022692"/>
    </source>
</evidence>
<evidence type="ECO:0000259" key="9">
    <source>
        <dbReference type="Pfam" id="PF12704"/>
    </source>
</evidence>
<evidence type="ECO:0000259" key="8">
    <source>
        <dbReference type="Pfam" id="PF02687"/>
    </source>
</evidence>
<keyword evidence="5 7" id="KW-1133">Transmembrane helix</keyword>
<evidence type="ECO:0000256" key="1">
    <source>
        <dbReference type="ARBA" id="ARBA00004651"/>
    </source>
</evidence>
<dbReference type="InterPro" id="IPR003838">
    <property type="entry name" value="ABC3_permease_C"/>
</dbReference>
<evidence type="ECO:0000256" key="3">
    <source>
        <dbReference type="ARBA" id="ARBA00022475"/>
    </source>
</evidence>
<evidence type="ECO:0000256" key="5">
    <source>
        <dbReference type="ARBA" id="ARBA00022989"/>
    </source>
</evidence>
<evidence type="ECO:0000256" key="6">
    <source>
        <dbReference type="ARBA" id="ARBA00023136"/>
    </source>
</evidence>
<dbReference type="PANTHER" id="PTHR30489:SF0">
    <property type="entry name" value="LIPOPROTEIN-RELEASING SYSTEM TRANSMEMBRANE PROTEIN LOLE"/>
    <property type="match status" value="1"/>
</dbReference>
<evidence type="ECO:0000313" key="10">
    <source>
        <dbReference type="EMBL" id="OIP66849.1"/>
    </source>
</evidence>
<organism evidence="10 12">
    <name type="scientific">Candidatus Infernicultor aquiphilus</name>
    <dbReference type="NCBI Taxonomy" id="1805029"/>
    <lineage>
        <taxon>Bacteria</taxon>
        <taxon>Pseudomonadati</taxon>
        <taxon>Atribacterota</taxon>
        <taxon>Candidatus Phoenicimicrobiia</taxon>
        <taxon>Candidatus Pheonicimicrobiales</taxon>
        <taxon>Candidatus Phoenicimicrobiaceae</taxon>
        <taxon>Candidatus Infernicultor</taxon>
    </lineage>
</organism>
<dbReference type="RefSeq" id="WP_406607770.1">
    <property type="nucleotide sequence ID" value="NZ_PFKO01000244.1"/>
</dbReference>
<evidence type="ECO:0000313" key="12">
    <source>
        <dbReference type="Proteomes" id="UP000182763"/>
    </source>
</evidence>
<dbReference type="Proteomes" id="UP000182763">
    <property type="component" value="Unassembled WGS sequence"/>
</dbReference>
<name>A0A1J5G2N4_9BACT</name>
<feature type="domain" description="MacB-like periplasmic core" evidence="9">
    <location>
        <begin position="19"/>
        <end position="229"/>
    </location>
</feature>
<evidence type="ECO:0000256" key="2">
    <source>
        <dbReference type="ARBA" id="ARBA00005236"/>
    </source>
</evidence>
<dbReference type="PANTHER" id="PTHR30489">
    <property type="entry name" value="LIPOPROTEIN-RELEASING SYSTEM TRANSMEMBRANE PROTEIN LOLE"/>
    <property type="match status" value="1"/>
</dbReference>
<keyword evidence="4 7" id="KW-0812">Transmembrane</keyword>
<feature type="domain" description="ABC3 transporter permease C-terminal" evidence="8">
    <location>
        <begin position="273"/>
        <end position="405"/>
    </location>
</feature>
<dbReference type="Pfam" id="PF12704">
    <property type="entry name" value="MacB_PCD"/>
    <property type="match status" value="1"/>
</dbReference>
<proteinExistence type="inferred from homology"/>
<reference evidence="10 12" key="1">
    <citation type="journal article" date="2016" name="Environ. Microbiol.">
        <title>Genomic resolution of a cold subsurface aquifer community provides metabolic insights for novel microbes adapted to high CO concentrations.</title>
        <authorList>
            <person name="Probst A.J."/>
            <person name="Castelle C.J."/>
            <person name="Singh A."/>
            <person name="Brown C.T."/>
            <person name="Anantharaman K."/>
            <person name="Sharon I."/>
            <person name="Hug L.A."/>
            <person name="Burstein D."/>
            <person name="Emerson J.B."/>
            <person name="Thomas B.C."/>
            <person name="Banfield J.F."/>
        </authorList>
    </citation>
    <scope>NUCLEOTIDE SEQUENCE [LARGE SCALE GENOMIC DNA]</scope>
    <source>
        <strain evidence="10">CG2_30_33_13</strain>
    </source>
</reference>
<feature type="transmembrane region" description="Helical" evidence="7">
    <location>
        <begin position="316"/>
        <end position="345"/>
    </location>
</feature>
<comment type="similarity">
    <text evidence="2">Belongs to the ABC-4 integral membrane protein family. LolC/E subfamily.</text>
</comment>
<dbReference type="AlphaFoldDB" id="A0A1J5G2N4"/>
<evidence type="ECO:0000256" key="7">
    <source>
        <dbReference type="SAM" id="Phobius"/>
    </source>
</evidence>
<comment type="subcellular location">
    <subcellularLocation>
        <location evidence="1">Cell membrane</location>
        <topology evidence="1">Multi-pass membrane protein</topology>
    </subcellularLocation>
</comment>